<dbReference type="GO" id="GO:0016485">
    <property type="term" value="P:protein processing"/>
    <property type="evidence" value="ECO:0007669"/>
    <property type="project" value="TreeGrafter"/>
</dbReference>
<evidence type="ECO:0000256" key="1">
    <source>
        <dbReference type="ARBA" id="ARBA00023180"/>
    </source>
</evidence>
<name>A0A0F8Z0C5_9ZZZZ</name>
<dbReference type="Gene3D" id="3.40.630.10">
    <property type="entry name" value="Zn peptidases"/>
    <property type="match status" value="1"/>
</dbReference>
<dbReference type="InterPro" id="IPR000834">
    <property type="entry name" value="Peptidase_M14"/>
</dbReference>
<dbReference type="GO" id="GO:0008270">
    <property type="term" value="F:zinc ion binding"/>
    <property type="evidence" value="ECO:0007669"/>
    <property type="project" value="InterPro"/>
</dbReference>
<sequence length="164" mass="19053">NHNGMKFYKNFPGGIVCGVVWYVIFGSMQDWSYDYQGCPEITFEVSGNHTKYPNSSQLINYWNENKIAMLSYLEQVKKGLIMGIVKSEIDQFITLSAKITIYENLQIKRIIYTDKNTGIFHVLLYPGNYTFVIQSEGYSILKRENIIVTKRTKILSSPFVFYLK</sequence>
<dbReference type="SUPFAM" id="SSF49464">
    <property type="entry name" value="Carboxypeptidase regulatory domain-like"/>
    <property type="match status" value="1"/>
</dbReference>
<reference evidence="3" key="1">
    <citation type="journal article" date="2015" name="Nature">
        <title>Complex archaea that bridge the gap between prokaryotes and eukaryotes.</title>
        <authorList>
            <person name="Spang A."/>
            <person name="Saw J.H."/>
            <person name="Jorgensen S.L."/>
            <person name="Zaremba-Niedzwiedzka K."/>
            <person name="Martijn J."/>
            <person name="Lind A.E."/>
            <person name="van Eijk R."/>
            <person name="Schleper C."/>
            <person name="Guy L."/>
            <person name="Ettema T.J."/>
        </authorList>
    </citation>
    <scope>NUCLEOTIDE SEQUENCE</scope>
</reference>
<feature type="domain" description="Peptidase M14" evidence="2">
    <location>
        <begin position="1"/>
        <end position="76"/>
    </location>
</feature>
<comment type="caution">
    <text evidence="3">The sequence shown here is derived from an EMBL/GenBank/DDBJ whole genome shotgun (WGS) entry which is preliminary data.</text>
</comment>
<dbReference type="InterPro" id="IPR008969">
    <property type="entry name" value="CarboxyPept-like_regulatory"/>
</dbReference>
<evidence type="ECO:0000313" key="3">
    <source>
        <dbReference type="EMBL" id="KKK53626.1"/>
    </source>
</evidence>
<evidence type="ECO:0000259" key="2">
    <source>
        <dbReference type="PROSITE" id="PS52035"/>
    </source>
</evidence>
<dbReference type="SUPFAM" id="SSF53187">
    <property type="entry name" value="Zn-dependent exopeptidases"/>
    <property type="match status" value="1"/>
</dbReference>
<dbReference type="Gene3D" id="2.60.40.1120">
    <property type="entry name" value="Carboxypeptidase-like, regulatory domain"/>
    <property type="match status" value="1"/>
</dbReference>
<dbReference type="InterPro" id="IPR050753">
    <property type="entry name" value="Peptidase_M14_domain"/>
</dbReference>
<dbReference type="AlphaFoldDB" id="A0A0F8Z0C5"/>
<dbReference type="PANTHER" id="PTHR11532">
    <property type="entry name" value="PROTEASE M14 CARBOXYPEPTIDASE"/>
    <property type="match status" value="1"/>
</dbReference>
<dbReference type="GO" id="GO:0006518">
    <property type="term" value="P:peptide metabolic process"/>
    <property type="evidence" value="ECO:0007669"/>
    <property type="project" value="TreeGrafter"/>
</dbReference>
<dbReference type="PANTHER" id="PTHR11532:SF57">
    <property type="entry name" value="CARBOXYPEPTIDASE D, B"/>
    <property type="match status" value="1"/>
</dbReference>
<dbReference type="PROSITE" id="PS52035">
    <property type="entry name" value="PEPTIDASE_M14"/>
    <property type="match status" value="1"/>
</dbReference>
<accession>A0A0F8Z0C5</accession>
<keyword evidence="1" id="KW-0325">Glycoprotein</keyword>
<dbReference type="EMBL" id="LAZR01066407">
    <property type="protein sequence ID" value="KKK53626.1"/>
    <property type="molecule type" value="Genomic_DNA"/>
</dbReference>
<dbReference type="GO" id="GO:0004181">
    <property type="term" value="F:metallocarboxypeptidase activity"/>
    <property type="evidence" value="ECO:0007669"/>
    <property type="project" value="InterPro"/>
</dbReference>
<protein>
    <recommendedName>
        <fullName evidence="2">Peptidase M14 domain-containing protein</fullName>
    </recommendedName>
</protein>
<proteinExistence type="predicted"/>
<feature type="non-terminal residue" evidence="3">
    <location>
        <position position="1"/>
    </location>
</feature>
<gene>
    <name evidence="3" type="ORF">LCGC14_3092910</name>
</gene>
<dbReference type="Pfam" id="PF00246">
    <property type="entry name" value="Peptidase_M14"/>
    <property type="match status" value="1"/>
</dbReference>
<dbReference type="GO" id="GO:0005615">
    <property type="term" value="C:extracellular space"/>
    <property type="evidence" value="ECO:0007669"/>
    <property type="project" value="TreeGrafter"/>
</dbReference>
<organism evidence="3">
    <name type="scientific">marine sediment metagenome</name>
    <dbReference type="NCBI Taxonomy" id="412755"/>
    <lineage>
        <taxon>unclassified sequences</taxon>
        <taxon>metagenomes</taxon>
        <taxon>ecological metagenomes</taxon>
    </lineage>
</organism>